<dbReference type="EMBL" id="JAPWDV010000002">
    <property type="protein sequence ID" value="KAJ6220518.1"/>
    <property type="molecule type" value="Genomic_DNA"/>
</dbReference>
<dbReference type="AlphaFoldDB" id="A0A9Q0M5Y1"/>
<feature type="chain" id="PRO_5040154425" description="Lipocalin/cytosolic fatty-acid binding domain-containing protein" evidence="3">
    <location>
        <begin position="21"/>
        <end position="151"/>
    </location>
</feature>
<evidence type="ECO:0000313" key="5">
    <source>
        <dbReference type="Proteomes" id="UP001142055"/>
    </source>
</evidence>
<comment type="similarity">
    <text evidence="1">Belongs to the calycin superfamily. Fatty-acid binding protein (FABP) family.</text>
</comment>
<evidence type="ECO:0000313" key="4">
    <source>
        <dbReference type="EMBL" id="KAJ6220518.1"/>
    </source>
</evidence>
<dbReference type="CDD" id="cd00742">
    <property type="entry name" value="FABP"/>
    <property type="match status" value="1"/>
</dbReference>
<proteinExistence type="inferred from homology"/>
<organism evidence="4 5">
    <name type="scientific">Blomia tropicalis</name>
    <name type="common">Mite</name>
    <dbReference type="NCBI Taxonomy" id="40697"/>
    <lineage>
        <taxon>Eukaryota</taxon>
        <taxon>Metazoa</taxon>
        <taxon>Ecdysozoa</taxon>
        <taxon>Arthropoda</taxon>
        <taxon>Chelicerata</taxon>
        <taxon>Arachnida</taxon>
        <taxon>Acari</taxon>
        <taxon>Acariformes</taxon>
        <taxon>Sarcoptiformes</taxon>
        <taxon>Astigmata</taxon>
        <taxon>Glycyphagoidea</taxon>
        <taxon>Echimyopodidae</taxon>
        <taxon>Blomia</taxon>
    </lineage>
</organism>
<dbReference type="Gene3D" id="2.40.128.20">
    <property type="match status" value="1"/>
</dbReference>
<evidence type="ECO:0000256" key="2">
    <source>
        <dbReference type="ARBA" id="ARBA00023121"/>
    </source>
</evidence>
<name>A0A9Q0M5Y1_BLOTA</name>
<dbReference type="InterPro" id="IPR031259">
    <property type="entry name" value="ILBP"/>
</dbReference>
<comment type="caution">
    <text evidence="4">The sequence shown here is derived from an EMBL/GenBank/DDBJ whole genome shotgun (WGS) entry which is preliminary data.</text>
</comment>
<dbReference type="OMA" id="MEETGHI"/>
<reference evidence="4" key="1">
    <citation type="submission" date="2022-12" db="EMBL/GenBank/DDBJ databases">
        <title>Genome assemblies of Blomia tropicalis.</title>
        <authorList>
            <person name="Cui Y."/>
        </authorList>
    </citation>
    <scope>NUCLEOTIDE SEQUENCE</scope>
    <source>
        <tissue evidence="4">Adult mites</tissue>
    </source>
</reference>
<dbReference type="PANTHER" id="PTHR11955">
    <property type="entry name" value="FATTY ACID BINDING PROTEIN"/>
    <property type="match status" value="1"/>
</dbReference>
<gene>
    <name evidence="4" type="ORF">RDWZM_006330</name>
</gene>
<dbReference type="InterPro" id="IPR012674">
    <property type="entry name" value="Calycin"/>
</dbReference>
<sequence>MILPCNIIVFVFLWINFAESFDFTGRYKLVKSDNYNEFLIAIGIPYYKRSVALRLKPEQVISKADDGTYSLRTITQLYDNEVKFRDGVQTKWERPDGEITTSVVNINDKKWLEKQLGRTTINVERDFNQDGMMTVKLTGNGVTTTRTYKKI</sequence>
<dbReference type="InterPro" id="IPR000463">
    <property type="entry name" value="Fatty_acid-bd"/>
</dbReference>
<dbReference type="SUPFAM" id="SSF50814">
    <property type="entry name" value="Lipocalins"/>
    <property type="match status" value="1"/>
</dbReference>
<evidence type="ECO:0000256" key="1">
    <source>
        <dbReference type="ARBA" id="ARBA00008390"/>
    </source>
</evidence>
<evidence type="ECO:0000256" key="3">
    <source>
        <dbReference type="SAM" id="SignalP"/>
    </source>
</evidence>
<keyword evidence="5" id="KW-1185">Reference proteome</keyword>
<feature type="signal peptide" evidence="3">
    <location>
        <begin position="1"/>
        <end position="20"/>
    </location>
</feature>
<keyword evidence="3" id="KW-0732">Signal</keyword>
<dbReference type="OrthoDB" id="412780at2759"/>
<dbReference type="GO" id="GO:0008289">
    <property type="term" value="F:lipid binding"/>
    <property type="evidence" value="ECO:0007669"/>
    <property type="project" value="UniProtKB-KW"/>
</dbReference>
<dbReference type="Proteomes" id="UP001142055">
    <property type="component" value="Chromosome 2"/>
</dbReference>
<protein>
    <recommendedName>
        <fullName evidence="6">Lipocalin/cytosolic fatty-acid binding domain-containing protein</fullName>
    </recommendedName>
</protein>
<evidence type="ECO:0008006" key="6">
    <source>
        <dbReference type="Google" id="ProtNLM"/>
    </source>
</evidence>
<dbReference type="PRINTS" id="PR00178">
    <property type="entry name" value="FATTYACIDBP"/>
</dbReference>
<keyword evidence="2" id="KW-0446">Lipid-binding</keyword>
<accession>A0A9Q0M5Y1</accession>